<evidence type="ECO:0000313" key="7">
    <source>
        <dbReference type="Proteomes" id="UP000018468"/>
    </source>
</evidence>
<dbReference type="Pfam" id="PF02630">
    <property type="entry name" value="SCO1-SenC"/>
    <property type="match status" value="1"/>
</dbReference>
<keyword evidence="5" id="KW-0812">Transmembrane</keyword>
<evidence type="ECO:0000256" key="3">
    <source>
        <dbReference type="PIRSR" id="PIRSR603782-1"/>
    </source>
</evidence>
<keyword evidence="7" id="KW-1185">Reference proteome</keyword>
<dbReference type="Proteomes" id="UP000018468">
    <property type="component" value="Linkage group LG8"/>
</dbReference>
<dbReference type="Bgee" id="ENSLOCG00000017903">
    <property type="expression patterns" value="Expressed in pharyngeal gill and 12 other cell types or tissues"/>
</dbReference>
<dbReference type="EMBL" id="AHAT01016211">
    <property type="status" value="NOT_ANNOTATED_CDS"/>
    <property type="molecule type" value="Genomic_DNA"/>
</dbReference>
<feature type="binding site" evidence="3">
    <location>
        <position position="149"/>
    </location>
    <ligand>
        <name>Cu cation</name>
        <dbReference type="ChEBI" id="CHEBI:23378"/>
    </ligand>
</feature>
<dbReference type="STRING" id="7918.ENSLOCP00000022006"/>
<reference evidence="7" key="1">
    <citation type="submission" date="2011-12" db="EMBL/GenBank/DDBJ databases">
        <title>The Draft Genome of Lepisosteus oculatus.</title>
        <authorList>
            <consortium name="The Broad Institute Genome Assembly &amp; Analysis Group"/>
            <consortium name="Computational R&amp;D Group"/>
            <consortium name="and Sequencing Platform"/>
            <person name="Di Palma F."/>
            <person name="Alfoldi J."/>
            <person name="Johnson J."/>
            <person name="Berlin A."/>
            <person name="Gnerre S."/>
            <person name="Jaffe D."/>
            <person name="MacCallum I."/>
            <person name="Young S."/>
            <person name="Walker B.J."/>
            <person name="Lander E.S."/>
            <person name="Lindblad-Toh K."/>
        </authorList>
    </citation>
    <scope>NUCLEOTIDE SEQUENCE [LARGE SCALE GENOMIC DNA]</scope>
</reference>
<dbReference type="HOGENOM" id="CLU_050131_0_3_1"/>
<dbReference type="InterPro" id="IPR036249">
    <property type="entry name" value="Thioredoxin-like_sf"/>
</dbReference>
<protein>
    <submittedName>
        <fullName evidence="6">Synthesis of cytochrome C oxidase 2</fullName>
    </submittedName>
</protein>
<name>W5NMZ7_LEPOC</name>
<keyword evidence="3" id="KW-0186">Copper</keyword>
<sequence>AVYQVQRSLSMTFGSCHRLKYMNNGLFKIAGPMDRHKLCCSSFSLPRPFSQGAPNGTSPKSTSTPRIKLKTRLLVTLIFGGSILATWYFVRSEKEKKEQLRRIEQLRKVAIGQGDFDLVDHHGRPRTKKDFLGQWVLMYFGFTHCPDICPDELEKMSSVVSILDEHQELPRVQPIFVTVDPERDDIKAMASYVKDFHPRLLGLTGTPEQVKAAGKAYRVYYSMGPKDDDNDYIVDHTIIIYLLNPDGLFLDYYNRSKSDKQIAESIKKHMQTYVKLFT</sequence>
<dbReference type="eggNOG" id="KOG2792">
    <property type="taxonomic scope" value="Eukaryota"/>
</dbReference>
<feature type="transmembrane region" description="Helical" evidence="5">
    <location>
        <begin position="73"/>
        <end position="90"/>
    </location>
</feature>
<dbReference type="SUPFAM" id="SSF52833">
    <property type="entry name" value="Thioredoxin-like"/>
    <property type="match status" value="1"/>
</dbReference>
<feature type="disulfide bond" description="Redox-active" evidence="4">
    <location>
        <begin position="145"/>
        <end position="149"/>
    </location>
</feature>
<feature type="binding site" evidence="3">
    <location>
        <position position="145"/>
    </location>
    <ligand>
        <name>Cu cation</name>
        <dbReference type="ChEBI" id="CHEBI:23378"/>
    </ligand>
</feature>
<dbReference type="CDD" id="cd02968">
    <property type="entry name" value="SCO"/>
    <property type="match status" value="1"/>
</dbReference>
<dbReference type="PANTHER" id="PTHR12151:SF2">
    <property type="entry name" value="PROTEIN SCO2 HOMOLOG, MITOCHONDRIAL"/>
    <property type="match status" value="1"/>
</dbReference>
<dbReference type="Gene3D" id="3.40.30.10">
    <property type="entry name" value="Glutaredoxin"/>
    <property type="match status" value="1"/>
</dbReference>
<dbReference type="InParanoid" id="W5NMZ7"/>
<dbReference type="InterPro" id="IPR003782">
    <property type="entry name" value="SCO1/SenC"/>
</dbReference>
<keyword evidence="4" id="KW-1015">Disulfide bond</keyword>
<keyword evidence="5" id="KW-1133">Transmembrane helix</keyword>
<accession>W5NMZ7</accession>
<proteinExistence type="inferred from homology"/>
<dbReference type="GeneTree" id="ENSGT00390000004323"/>
<evidence type="ECO:0000256" key="1">
    <source>
        <dbReference type="ARBA" id="ARBA00004434"/>
    </source>
</evidence>
<dbReference type="AlphaFoldDB" id="W5NMZ7"/>
<keyword evidence="5" id="KW-0472">Membrane</keyword>
<feature type="binding site" evidence="3">
    <location>
        <position position="236"/>
    </location>
    <ligand>
        <name>Cu cation</name>
        <dbReference type="ChEBI" id="CHEBI:23378"/>
    </ligand>
</feature>
<reference evidence="6" key="2">
    <citation type="submission" date="2025-08" db="UniProtKB">
        <authorList>
            <consortium name="Ensembl"/>
        </authorList>
    </citation>
    <scope>IDENTIFICATION</scope>
</reference>
<dbReference type="FunCoup" id="W5NMZ7">
    <property type="interactions" value="202"/>
</dbReference>
<evidence type="ECO:0000256" key="5">
    <source>
        <dbReference type="SAM" id="Phobius"/>
    </source>
</evidence>
<dbReference type="OMA" id="SIRGHMA"/>
<dbReference type="GO" id="GO:0005743">
    <property type="term" value="C:mitochondrial inner membrane"/>
    <property type="evidence" value="ECO:0007669"/>
    <property type="project" value="UniProtKB-SubCell"/>
</dbReference>
<dbReference type="PANTHER" id="PTHR12151">
    <property type="entry name" value="ELECTRON TRANSPORT PROTIN SCO1/SENC FAMILY MEMBER"/>
    <property type="match status" value="1"/>
</dbReference>
<reference evidence="6" key="3">
    <citation type="submission" date="2025-09" db="UniProtKB">
        <authorList>
            <consortium name="Ensembl"/>
        </authorList>
    </citation>
    <scope>IDENTIFICATION</scope>
</reference>
<keyword evidence="3" id="KW-0479">Metal-binding</keyword>
<evidence type="ECO:0000256" key="4">
    <source>
        <dbReference type="PIRSR" id="PIRSR603782-2"/>
    </source>
</evidence>
<dbReference type="GO" id="GO:0033617">
    <property type="term" value="P:mitochondrial respiratory chain complex IV assembly"/>
    <property type="evidence" value="ECO:0000318"/>
    <property type="project" value="GO_Central"/>
</dbReference>
<evidence type="ECO:0000313" key="6">
    <source>
        <dbReference type="Ensembl" id="ENSLOCP00000022006.1"/>
    </source>
</evidence>
<comment type="similarity">
    <text evidence="2">Belongs to the SCO1/2 family.</text>
</comment>
<dbReference type="GO" id="GO:0046872">
    <property type="term" value="F:metal ion binding"/>
    <property type="evidence" value="ECO:0007669"/>
    <property type="project" value="UniProtKB-KW"/>
</dbReference>
<evidence type="ECO:0000256" key="2">
    <source>
        <dbReference type="ARBA" id="ARBA00010996"/>
    </source>
</evidence>
<comment type="subcellular location">
    <subcellularLocation>
        <location evidence="1">Mitochondrion inner membrane</location>
        <topology evidence="1">Single-pass membrane protein</topology>
    </subcellularLocation>
</comment>
<organism evidence="6 7">
    <name type="scientific">Lepisosteus oculatus</name>
    <name type="common">Spotted gar</name>
    <dbReference type="NCBI Taxonomy" id="7918"/>
    <lineage>
        <taxon>Eukaryota</taxon>
        <taxon>Metazoa</taxon>
        <taxon>Chordata</taxon>
        <taxon>Craniata</taxon>
        <taxon>Vertebrata</taxon>
        <taxon>Euteleostomi</taxon>
        <taxon>Actinopterygii</taxon>
        <taxon>Neopterygii</taxon>
        <taxon>Holostei</taxon>
        <taxon>Semionotiformes</taxon>
        <taxon>Lepisosteidae</taxon>
        <taxon>Lepisosteus</taxon>
    </lineage>
</organism>
<dbReference type="Ensembl" id="ENSLOCT00000022045.1">
    <property type="protein sequence ID" value="ENSLOCP00000022006.1"/>
    <property type="gene ID" value="ENSLOCG00000017903.1"/>
</dbReference>
<dbReference type="FunFam" id="3.40.30.10:FF:000013">
    <property type="entry name" value="Blast:Protein SCO1 homolog, mitochondrial"/>
    <property type="match status" value="1"/>
</dbReference>